<feature type="domain" description="ABC3 transporter permease C-terminal" evidence="8">
    <location>
        <begin position="305"/>
        <end position="410"/>
    </location>
</feature>
<dbReference type="AlphaFoldDB" id="A0A1H9ZWX3"/>
<evidence type="ECO:0000259" key="8">
    <source>
        <dbReference type="Pfam" id="PF02687"/>
    </source>
</evidence>
<comment type="similarity">
    <text evidence="6">Belongs to the ABC-4 integral membrane protein family.</text>
</comment>
<name>A0A1H9ZWX3_9FIRM</name>
<dbReference type="EMBL" id="FOHN01000004">
    <property type="protein sequence ID" value="SES86278.1"/>
    <property type="molecule type" value="Genomic_DNA"/>
</dbReference>
<gene>
    <name evidence="9" type="ORF">SAMN04487772_104148</name>
</gene>
<keyword evidence="2" id="KW-1003">Cell membrane</keyword>
<dbReference type="PANTHER" id="PTHR30572">
    <property type="entry name" value="MEMBRANE COMPONENT OF TRANSPORTER-RELATED"/>
    <property type="match status" value="1"/>
</dbReference>
<protein>
    <submittedName>
        <fullName evidence="9">FtsX-like permease family protein</fullName>
    </submittedName>
</protein>
<dbReference type="STRING" id="29364.SAMN04487772_104148"/>
<evidence type="ECO:0000256" key="3">
    <source>
        <dbReference type="ARBA" id="ARBA00022692"/>
    </source>
</evidence>
<dbReference type="RefSeq" id="WP_092476720.1">
    <property type="nucleotide sequence ID" value="NZ_FOHN01000004.1"/>
</dbReference>
<evidence type="ECO:0000256" key="7">
    <source>
        <dbReference type="SAM" id="Phobius"/>
    </source>
</evidence>
<feature type="transmembrane region" description="Helical" evidence="7">
    <location>
        <begin position="388"/>
        <end position="410"/>
    </location>
</feature>
<keyword evidence="5 7" id="KW-0472">Membrane</keyword>
<accession>A0A1H9ZWX3</accession>
<feature type="transmembrane region" description="Helical" evidence="7">
    <location>
        <begin position="303"/>
        <end position="327"/>
    </location>
</feature>
<keyword evidence="3 7" id="KW-0812">Transmembrane</keyword>
<feature type="transmembrane region" description="Helical" evidence="7">
    <location>
        <begin position="347"/>
        <end position="368"/>
    </location>
</feature>
<organism evidence="9 10">
    <name type="scientific">[Clostridium] polysaccharolyticum</name>
    <dbReference type="NCBI Taxonomy" id="29364"/>
    <lineage>
        <taxon>Bacteria</taxon>
        <taxon>Bacillati</taxon>
        <taxon>Bacillota</taxon>
        <taxon>Clostridia</taxon>
        <taxon>Lachnospirales</taxon>
        <taxon>Lachnospiraceae</taxon>
    </lineage>
</organism>
<dbReference type="OrthoDB" id="1897773at2"/>
<dbReference type="PANTHER" id="PTHR30572:SF4">
    <property type="entry name" value="ABC TRANSPORTER PERMEASE YTRF"/>
    <property type="match status" value="1"/>
</dbReference>
<comment type="subcellular location">
    <subcellularLocation>
        <location evidence="1">Cell membrane</location>
        <topology evidence="1">Multi-pass membrane protein</topology>
    </subcellularLocation>
</comment>
<proteinExistence type="inferred from homology"/>
<evidence type="ECO:0000256" key="1">
    <source>
        <dbReference type="ARBA" id="ARBA00004651"/>
    </source>
</evidence>
<reference evidence="9 10" key="1">
    <citation type="submission" date="2016-10" db="EMBL/GenBank/DDBJ databases">
        <authorList>
            <person name="de Groot N.N."/>
        </authorList>
    </citation>
    <scope>NUCLEOTIDE SEQUENCE [LARGE SCALE GENOMIC DNA]</scope>
    <source>
        <strain evidence="9 10">DSM 1801</strain>
    </source>
</reference>
<sequence length="429" mass="48893">MKLRNLIMLTVRSMARIRWKLFLICSVCICSFFLIDQMASNSFRFIYHKIELSRMLKYGKENTLQIKFNYIEETDGFINSVNQLMQYIDKVDGIYAGGSYDESSEYFGELKNNPKYQNINRKAYANTFRMETLGLSEVIYVNHGMEQLCKLKTIVGDTDFKKYKEENIRPVLVGYGLRDILKAGTIITSQSNGQKYQVVGILEKDQKWFGDVDAVGTGVVSLNYKIIAARSQNEIDKSDNRVMSTLCTLSTSFLLLESNSETENIKNLIITKAKQLGLSVSIVPMEEVIKDYEESYRENMNTAFLITFVFVLFSSIAISSSAVVSILMRKREIGILYANGCSRRDIAWKIILENAYIIFLSVGIAFSIRTYLILKDKFKAFSGLIRQIHIQLTLPFMVLITLLIIIIASVPPVMIMSKMKPVELIGGNE</sequence>
<evidence type="ECO:0000256" key="5">
    <source>
        <dbReference type="ARBA" id="ARBA00023136"/>
    </source>
</evidence>
<dbReference type="InterPro" id="IPR050250">
    <property type="entry name" value="Macrolide_Exporter_MacB"/>
</dbReference>
<keyword evidence="4 7" id="KW-1133">Transmembrane helix</keyword>
<keyword evidence="10" id="KW-1185">Reference proteome</keyword>
<dbReference type="InterPro" id="IPR003838">
    <property type="entry name" value="ABC3_permease_C"/>
</dbReference>
<dbReference type="GO" id="GO:0005886">
    <property type="term" value="C:plasma membrane"/>
    <property type="evidence" value="ECO:0007669"/>
    <property type="project" value="UniProtKB-SubCell"/>
</dbReference>
<evidence type="ECO:0000313" key="9">
    <source>
        <dbReference type="EMBL" id="SES86278.1"/>
    </source>
</evidence>
<dbReference type="Pfam" id="PF02687">
    <property type="entry name" value="FtsX"/>
    <property type="match status" value="1"/>
</dbReference>
<evidence type="ECO:0000256" key="2">
    <source>
        <dbReference type="ARBA" id="ARBA00022475"/>
    </source>
</evidence>
<dbReference type="GO" id="GO:0022857">
    <property type="term" value="F:transmembrane transporter activity"/>
    <property type="evidence" value="ECO:0007669"/>
    <property type="project" value="TreeGrafter"/>
</dbReference>
<dbReference type="Proteomes" id="UP000199800">
    <property type="component" value="Unassembled WGS sequence"/>
</dbReference>
<evidence type="ECO:0000256" key="4">
    <source>
        <dbReference type="ARBA" id="ARBA00022989"/>
    </source>
</evidence>
<evidence type="ECO:0000256" key="6">
    <source>
        <dbReference type="ARBA" id="ARBA00038076"/>
    </source>
</evidence>
<evidence type="ECO:0000313" key="10">
    <source>
        <dbReference type="Proteomes" id="UP000199800"/>
    </source>
</evidence>